<dbReference type="InterPro" id="IPR036945">
    <property type="entry name" value="DAGK_sf"/>
</dbReference>
<feature type="transmembrane region" description="Helical" evidence="19">
    <location>
        <begin position="52"/>
        <end position="71"/>
    </location>
</feature>
<feature type="binding site" evidence="16">
    <location>
        <position position="65"/>
    </location>
    <ligand>
        <name>substrate</name>
    </ligand>
</feature>
<keyword evidence="4" id="KW-0444">Lipid biosynthesis</keyword>
<comment type="cofactor">
    <cofactor evidence="18">
        <name>Mg(2+)</name>
        <dbReference type="ChEBI" id="CHEBI:18420"/>
    </cofactor>
    <text evidence="18">Mn(2+), Zn(2+), Cd(2+) and Co(2+) support activity to lesser extents.</text>
</comment>
<name>A0A1F6D9H4_9BACT</name>
<dbReference type="GO" id="GO:0016301">
    <property type="term" value="F:kinase activity"/>
    <property type="evidence" value="ECO:0007669"/>
    <property type="project" value="UniProtKB-KW"/>
</dbReference>
<evidence type="ECO:0000256" key="4">
    <source>
        <dbReference type="ARBA" id="ARBA00022516"/>
    </source>
</evidence>
<dbReference type="Pfam" id="PF01219">
    <property type="entry name" value="DAGK_prokar"/>
    <property type="match status" value="1"/>
</dbReference>
<evidence type="ECO:0000256" key="16">
    <source>
        <dbReference type="PIRSR" id="PIRSR600829-2"/>
    </source>
</evidence>
<dbReference type="GO" id="GO:0008654">
    <property type="term" value="P:phospholipid biosynthetic process"/>
    <property type="evidence" value="ECO:0007669"/>
    <property type="project" value="UniProtKB-KW"/>
</dbReference>
<feature type="binding site" evidence="18">
    <location>
        <position position="72"/>
    </location>
    <ligand>
        <name>a divalent metal cation</name>
        <dbReference type="ChEBI" id="CHEBI:60240"/>
    </ligand>
</feature>
<evidence type="ECO:0000256" key="19">
    <source>
        <dbReference type="SAM" id="Phobius"/>
    </source>
</evidence>
<keyword evidence="18" id="KW-0479">Metal-binding</keyword>
<evidence type="ECO:0000256" key="13">
    <source>
        <dbReference type="ARBA" id="ARBA00023209"/>
    </source>
</evidence>
<feature type="binding site" evidence="16">
    <location>
        <begin position="18"/>
        <end position="21"/>
    </location>
    <ligand>
        <name>substrate</name>
    </ligand>
</feature>
<comment type="subcellular location">
    <subcellularLocation>
        <location evidence="1">Cell membrane</location>
        <topology evidence="1">Multi-pass membrane protein</topology>
    </subcellularLocation>
</comment>
<comment type="caution">
    <text evidence="20">The sequence shown here is derived from an EMBL/GenBank/DDBJ whole genome shotgun (WGS) entry which is preliminary data.</text>
</comment>
<evidence type="ECO:0000256" key="17">
    <source>
        <dbReference type="PIRSR" id="PIRSR600829-3"/>
    </source>
</evidence>
<dbReference type="EMBL" id="MFLD01000045">
    <property type="protein sequence ID" value="OGG58088.1"/>
    <property type="molecule type" value="Genomic_DNA"/>
</dbReference>
<reference evidence="20 21" key="1">
    <citation type="journal article" date="2016" name="Nat. Commun.">
        <title>Thousands of microbial genomes shed light on interconnected biogeochemical processes in an aquifer system.</title>
        <authorList>
            <person name="Anantharaman K."/>
            <person name="Brown C.T."/>
            <person name="Hug L.A."/>
            <person name="Sharon I."/>
            <person name="Castelle C.J."/>
            <person name="Probst A.J."/>
            <person name="Thomas B.C."/>
            <person name="Singh A."/>
            <person name="Wilkins M.J."/>
            <person name="Karaoz U."/>
            <person name="Brodie E.L."/>
            <person name="Williams K.H."/>
            <person name="Hubbard S.S."/>
            <person name="Banfield J.F."/>
        </authorList>
    </citation>
    <scope>NUCLEOTIDE SEQUENCE [LARGE SCALE GENOMIC DNA]</scope>
</reference>
<comment type="similarity">
    <text evidence="2">Belongs to the bacterial diacylglycerol kinase family.</text>
</comment>
<organism evidence="20 21">
    <name type="scientific">Candidatus Kaiserbacteria bacterium RIFCSPHIGHO2_02_FULL_49_16</name>
    <dbReference type="NCBI Taxonomy" id="1798490"/>
    <lineage>
        <taxon>Bacteria</taxon>
        <taxon>Candidatus Kaiseribacteriota</taxon>
    </lineage>
</organism>
<dbReference type="PANTHER" id="PTHR34299:SF1">
    <property type="entry name" value="DIACYLGLYCEROL KINASE"/>
    <property type="match status" value="1"/>
</dbReference>
<dbReference type="GO" id="GO:0005524">
    <property type="term" value="F:ATP binding"/>
    <property type="evidence" value="ECO:0007669"/>
    <property type="project" value="UniProtKB-KW"/>
</dbReference>
<evidence type="ECO:0000256" key="2">
    <source>
        <dbReference type="ARBA" id="ARBA00005967"/>
    </source>
</evidence>
<feature type="binding site" evidence="17">
    <location>
        <position position="24"/>
    </location>
    <ligand>
        <name>ATP</name>
        <dbReference type="ChEBI" id="CHEBI:30616"/>
    </ligand>
</feature>
<sequence length="123" mass="13918">MSLKERIEKFKYPARGFRIAWEEEHSFRFHVAWALLTLLTAFVVRVPYIEMLIIIAMIGFVLVAELLNTALEELCDKFQPTHDPHIAKIKDLASAAVSSSAITATLIGLIIIVPRFFTFIASL</sequence>
<evidence type="ECO:0000256" key="3">
    <source>
        <dbReference type="ARBA" id="ARBA00022475"/>
    </source>
</evidence>
<evidence type="ECO:0000313" key="21">
    <source>
        <dbReference type="Proteomes" id="UP000178042"/>
    </source>
</evidence>
<dbReference type="Proteomes" id="UP000178042">
    <property type="component" value="Unassembled WGS sequence"/>
</dbReference>
<dbReference type="InterPro" id="IPR000829">
    <property type="entry name" value="DAGK"/>
</dbReference>
<dbReference type="GO" id="GO:0046872">
    <property type="term" value="F:metal ion binding"/>
    <property type="evidence" value="ECO:0007669"/>
    <property type="project" value="UniProtKB-KW"/>
</dbReference>
<dbReference type="GO" id="GO:0005886">
    <property type="term" value="C:plasma membrane"/>
    <property type="evidence" value="ECO:0007669"/>
    <property type="project" value="UniProtKB-SubCell"/>
</dbReference>
<feature type="binding site" evidence="17">
    <location>
        <begin position="90"/>
        <end position="91"/>
    </location>
    <ligand>
        <name>ATP</name>
        <dbReference type="ChEBI" id="CHEBI:30616"/>
    </ligand>
</feature>
<keyword evidence="11" id="KW-0443">Lipid metabolism</keyword>
<evidence type="ECO:0000256" key="6">
    <source>
        <dbReference type="ARBA" id="ARBA00022692"/>
    </source>
</evidence>
<evidence type="ECO:0000256" key="5">
    <source>
        <dbReference type="ARBA" id="ARBA00022679"/>
    </source>
</evidence>
<dbReference type="PANTHER" id="PTHR34299">
    <property type="entry name" value="DIACYLGLYCEROL KINASE"/>
    <property type="match status" value="1"/>
</dbReference>
<evidence type="ECO:0000256" key="14">
    <source>
        <dbReference type="ARBA" id="ARBA00023264"/>
    </source>
</evidence>
<keyword evidence="6 19" id="KW-0812">Transmembrane</keyword>
<dbReference type="CDD" id="cd14263">
    <property type="entry name" value="DAGK_IM_like"/>
    <property type="match status" value="1"/>
</dbReference>
<evidence type="ECO:0000313" key="20">
    <source>
        <dbReference type="EMBL" id="OGG58088.1"/>
    </source>
</evidence>
<evidence type="ECO:0000256" key="15">
    <source>
        <dbReference type="PIRSR" id="PIRSR600829-1"/>
    </source>
</evidence>
<keyword evidence="8" id="KW-0418">Kinase</keyword>
<accession>A0A1F6D9H4</accession>
<evidence type="ECO:0008006" key="22">
    <source>
        <dbReference type="Google" id="ProtNLM"/>
    </source>
</evidence>
<keyword evidence="14" id="KW-1208">Phospholipid metabolism</keyword>
<feature type="binding site" evidence="16">
    <location>
        <position position="94"/>
    </location>
    <ligand>
        <name>substrate</name>
    </ligand>
</feature>
<proteinExistence type="inferred from homology"/>
<evidence type="ECO:0000256" key="9">
    <source>
        <dbReference type="ARBA" id="ARBA00022840"/>
    </source>
</evidence>
<gene>
    <name evidence="20" type="ORF">A3C86_04335</name>
</gene>
<evidence type="ECO:0000256" key="11">
    <source>
        <dbReference type="ARBA" id="ARBA00023098"/>
    </source>
</evidence>
<keyword evidence="18" id="KW-0460">Magnesium</keyword>
<feature type="binding site" evidence="17">
    <location>
        <position position="72"/>
    </location>
    <ligand>
        <name>ATP</name>
        <dbReference type="ChEBI" id="CHEBI:30616"/>
    </ligand>
</feature>
<feature type="transmembrane region" description="Helical" evidence="19">
    <location>
        <begin position="27"/>
        <end position="46"/>
    </location>
</feature>
<feature type="binding site" evidence="17">
    <location>
        <position position="12"/>
    </location>
    <ligand>
        <name>ATP</name>
        <dbReference type="ChEBI" id="CHEBI:30616"/>
    </ligand>
</feature>
<keyword evidence="10 19" id="KW-1133">Transmembrane helix</keyword>
<keyword evidence="12 19" id="KW-0472">Membrane</keyword>
<keyword evidence="7 17" id="KW-0547">Nucleotide-binding</keyword>
<dbReference type="Gene3D" id="1.10.287.3610">
    <property type="match status" value="1"/>
</dbReference>
<feature type="binding site" evidence="18">
    <location>
        <position position="24"/>
    </location>
    <ligand>
        <name>a divalent metal cation</name>
        <dbReference type="ChEBI" id="CHEBI:60240"/>
    </ligand>
</feature>
<evidence type="ECO:0000256" key="18">
    <source>
        <dbReference type="PIRSR" id="PIRSR600829-4"/>
    </source>
</evidence>
<keyword evidence="5" id="KW-0808">Transferase</keyword>
<feature type="transmembrane region" description="Helical" evidence="19">
    <location>
        <begin position="92"/>
        <end position="117"/>
    </location>
</feature>
<protein>
    <recommendedName>
        <fullName evidence="22">Diacylglycerol kinase</fullName>
    </recommendedName>
</protein>
<dbReference type="AlphaFoldDB" id="A0A1F6D9H4"/>
<keyword evidence="13" id="KW-0594">Phospholipid biosynthesis</keyword>
<evidence type="ECO:0000256" key="7">
    <source>
        <dbReference type="ARBA" id="ARBA00022741"/>
    </source>
</evidence>
<feature type="active site" description="Proton acceptor" evidence="15">
    <location>
        <position position="65"/>
    </location>
</feature>
<keyword evidence="9 17" id="KW-0067">ATP-binding</keyword>
<evidence type="ECO:0000256" key="1">
    <source>
        <dbReference type="ARBA" id="ARBA00004651"/>
    </source>
</evidence>
<evidence type="ECO:0000256" key="8">
    <source>
        <dbReference type="ARBA" id="ARBA00022777"/>
    </source>
</evidence>
<keyword evidence="3" id="KW-1003">Cell membrane</keyword>
<evidence type="ECO:0000256" key="10">
    <source>
        <dbReference type="ARBA" id="ARBA00022989"/>
    </source>
</evidence>
<evidence type="ECO:0000256" key="12">
    <source>
        <dbReference type="ARBA" id="ARBA00023136"/>
    </source>
</evidence>